<protein>
    <recommendedName>
        <fullName evidence="7">G-protein coupled receptors family 1 profile domain-containing protein</fullName>
    </recommendedName>
</protein>
<dbReference type="PANTHER" id="PTHR46641">
    <property type="entry name" value="FMRFAMIDE RECEPTOR-RELATED"/>
    <property type="match status" value="1"/>
</dbReference>
<gene>
    <name evidence="9" type="ORF">JBS370_LOCUS12330</name>
    <name evidence="8" type="ORF">ZHD862_LOCUS13233</name>
</gene>
<feature type="transmembrane region" description="Helical" evidence="6">
    <location>
        <begin position="115"/>
        <end position="135"/>
    </location>
</feature>
<feature type="transmembrane region" description="Helical" evidence="6">
    <location>
        <begin position="78"/>
        <end position="100"/>
    </location>
</feature>
<dbReference type="Gene3D" id="1.20.1070.10">
    <property type="entry name" value="Rhodopsin 7-helix transmembrane proteins"/>
    <property type="match status" value="1"/>
</dbReference>
<evidence type="ECO:0000313" key="10">
    <source>
        <dbReference type="Proteomes" id="UP000663864"/>
    </source>
</evidence>
<dbReference type="AlphaFoldDB" id="A0A814HWA8"/>
<keyword evidence="3 6" id="KW-1133">Transmembrane helix</keyword>
<proteinExistence type="predicted"/>
<evidence type="ECO:0000256" key="5">
    <source>
        <dbReference type="SAM" id="MobiDB-lite"/>
    </source>
</evidence>
<sequence length="612" mass="70570">MNEVYVSDNTSLNLTSITPISTTTRSIPYREQILIDAFNTYIQIGIGSLLFIFGVTFNCLSLLYFHVSRSFQHTTFRLYFSIISILDTIRLFEFLIFLLFDKGYLKVTLKLCRSIFFTIMFTGQASIWLTVALAVEKCIIIWFPIKGRLFFTMCISKFVLVLVLFIVFFADVIYLLPTFFLHAYENLSIHTFMCVWQSDSQSSMNAHDRWKKHYFTFNTVFFHSIIPSILLLTLNWLILCSLSRQRTVLTKIGSIDAKNVLKREKQFKEKTIQLVLSSFFVIITISPRYILTMVNAFATNIRKTPIMPLYIYVNLNTVFRVLEMCNYSLNIIFAIMSGRTSRLEIRKLLWECLFWRFKRTQADHHEMTFTKHSFLVGDDDDDYNNNNNNNNNTDRSMKPNGRTSYHTLRRQSSNYLTSKTSNGNDLTQKFRTSSTTASYFTCCGFTIDLSHKPTCSSNSRISLHNSSLSRSTVNKSPNRVLSKTCSYPQSSNSTSLSSNDQKYRQRSTSCRSANRPRSAAAVHCLYNPSSSRITTRTNSSLILSTTTTTNSPNHRSQLKENQSITFDKLSSTIEKSRINDEYKININLTESSTIIQTDFNEPLPPAYIIETC</sequence>
<evidence type="ECO:0000256" key="3">
    <source>
        <dbReference type="ARBA" id="ARBA00022989"/>
    </source>
</evidence>
<feature type="region of interest" description="Disordered" evidence="5">
    <location>
        <begin position="380"/>
        <end position="403"/>
    </location>
</feature>
<evidence type="ECO:0000259" key="7">
    <source>
        <dbReference type="PROSITE" id="PS50262"/>
    </source>
</evidence>
<dbReference type="GO" id="GO:0016020">
    <property type="term" value="C:membrane"/>
    <property type="evidence" value="ECO:0007669"/>
    <property type="project" value="UniProtKB-SubCell"/>
</dbReference>
<dbReference type="Proteomes" id="UP000663836">
    <property type="component" value="Unassembled WGS sequence"/>
</dbReference>
<feature type="transmembrane region" description="Helical" evidence="6">
    <location>
        <begin position="155"/>
        <end position="176"/>
    </location>
</feature>
<dbReference type="InterPro" id="IPR052954">
    <property type="entry name" value="GPCR-Ligand_Int"/>
</dbReference>
<dbReference type="EMBL" id="CAJNOT010000539">
    <property type="protein sequence ID" value="CAF1014980.1"/>
    <property type="molecule type" value="Genomic_DNA"/>
</dbReference>
<dbReference type="Proteomes" id="UP000663864">
    <property type="component" value="Unassembled WGS sequence"/>
</dbReference>
<evidence type="ECO:0000313" key="9">
    <source>
        <dbReference type="EMBL" id="CAF3746757.1"/>
    </source>
</evidence>
<organism evidence="8 10">
    <name type="scientific">Rotaria sordida</name>
    <dbReference type="NCBI Taxonomy" id="392033"/>
    <lineage>
        <taxon>Eukaryota</taxon>
        <taxon>Metazoa</taxon>
        <taxon>Spiralia</taxon>
        <taxon>Gnathifera</taxon>
        <taxon>Rotifera</taxon>
        <taxon>Eurotatoria</taxon>
        <taxon>Bdelloidea</taxon>
        <taxon>Philodinida</taxon>
        <taxon>Philodinidae</taxon>
        <taxon>Rotaria</taxon>
    </lineage>
</organism>
<comment type="caution">
    <text evidence="8">The sequence shown here is derived from an EMBL/GenBank/DDBJ whole genome shotgun (WGS) entry which is preliminary data.</text>
</comment>
<evidence type="ECO:0000256" key="4">
    <source>
        <dbReference type="ARBA" id="ARBA00023136"/>
    </source>
</evidence>
<evidence type="ECO:0000256" key="1">
    <source>
        <dbReference type="ARBA" id="ARBA00004370"/>
    </source>
</evidence>
<feature type="compositionally biased region" description="Low complexity" evidence="5">
    <location>
        <begin position="486"/>
        <end position="498"/>
    </location>
</feature>
<feature type="compositionally biased region" description="Polar residues" evidence="5">
    <location>
        <begin position="472"/>
        <end position="485"/>
    </location>
</feature>
<dbReference type="InterPro" id="IPR017452">
    <property type="entry name" value="GPCR_Rhodpsn_7TM"/>
</dbReference>
<keyword evidence="4 6" id="KW-0472">Membrane</keyword>
<comment type="subcellular location">
    <subcellularLocation>
        <location evidence="1">Membrane</location>
    </subcellularLocation>
</comment>
<feature type="transmembrane region" description="Helical" evidence="6">
    <location>
        <begin position="220"/>
        <end position="242"/>
    </location>
</feature>
<dbReference type="EMBL" id="CAJOBD010000999">
    <property type="protein sequence ID" value="CAF3746757.1"/>
    <property type="molecule type" value="Genomic_DNA"/>
</dbReference>
<feature type="compositionally biased region" description="Low complexity" evidence="5">
    <location>
        <begin position="384"/>
        <end position="394"/>
    </location>
</feature>
<feature type="transmembrane region" description="Helical" evidence="6">
    <location>
        <begin position="41"/>
        <end position="66"/>
    </location>
</feature>
<feature type="compositionally biased region" description="Low complexity" evidence="5">
    <location>
        <begin position="456"/>
        <end position="471"/>
    </location>
</feature>
<accession>A0A814HWA8</accession>
<feature type="domain" description="G-protein coupled receptors family 1 profile" evidence="7">
    <location>
        <begin position="57"/>
        <end position="334"/>
    </location>
</feature>
<evidence type="ECO:0000256" key="6">
    <source>
        <dbReference type="SAM" id="Phobius"/>
    </source>
</evidence>
<feature type="transmembrane region" description="Helical" evidence="6">
    <location>
        <begin position="272"/>
        <end position="291"/>
    </location>
</feature>
<evidence type="ECO:0000256" key="2">
    <source>
        <dbReference type="ARBA" id="ARBA00022692"/>
    </source>
</evidence>
<reference evidence="8" key="1">
    <citation type="submission" date="2021-02" db="EMBL/GenBank/DDBJ databases">
        <authorList>
            <person name="Nowell W R."/>
        </authorList>
    </citation>
    <scope>NUCLEOTIDE SEQUENCE</scope>
</reference>
<keyword evidence="2 6" id="KW-0812">Transmembrane</keyword>
<name>A0A814HWA8_9BILA</name>
<feature type="region of interest" description="Disordered" evidence="5">
    <location>
        <begin position="456"/>
        <end position="515"/>
    </location>
</feature>
<dbReference type="PROSITE" id="PS50262">
    <property type="entry name" value="G_PROTEIN_RECEP_F1_2"/>
    <property type="match status" value="1"/>
</dbReference>
<dbReference type="PANTHER" id="PTHR46641:SF25">
    <property type="entry name" value="CNMAMIDE RECEPTOR-RELATED"/>
    <property type="match status" value="1"/>
</dbReference>
<evidence type="ECO:0000313" key="8">
    <source>
        <dbReference type="EMBL" id="CAF1014980.1"/>
    </source>
</evidence>
<dbReference type="SUPFAM" id="SSF81321">
    <property type="entry name" value="Family A G protein-coupled receptor-like"/>
    <property type="match status" value="1"/>
</dbReference>